<dbReference type="Proteomes" id="UP000250235">
    <property type="component" value="Unassembled WGS sequence"/>
</dbReference>
<organism evidence="2 3">
    <name type="scientific">Dorcoceras hygrometricum</name>
    <dbReference type="NCBI Taxonomy" id="472368"/>
    <lineage>
        <taxon>Eukaryota</taxon>
        <taxon>Viridiplantae</taxon>
        <taxon>Streptophyta</taxon>
        <taxon>Embryophyta</taxon>
        <taxon>Tracheophyta</taxon>
        <taxon>Spermatophyta</taxon>
        <taxon>Magnoliopsida</taxon>
        <taxon>eudicotyledons</taxon>
        <taxon>Gunneridae</taxon>
        <taxon>Pentapetalae</taxon>
        <taxon>asterids</taxon>
        <taxon>lamiids</taxon>
        <taxon>Lamiales</taxon>
        <taxon>Gesneriaceae</taxon>
        <taxon>Didymocarpoideae</taxon>
        <taxon>Trichosporeae</taxon>
        <taxon>Loxocarpinae</taxon>
        <taxon>Dorcoceras</taxon>
    </lineage>
</organism>
<evidence type="ECO:0000256" key="1">
    <source>
        <dbReference type="SAM" id="MobiDB-lite"/>
    </source>
</evidence>
<gene>
    <name evidence="2" type="ORF">F511_14702</name>
</gene>
<feature type="compositionally biased region" description="Polar residues" evidence="1">
    <location>
        <begin position="54"/>
        <end position="64"/>
    </location>
</feature>
<accession>A0A2Z7BJF0</accession>
<name>A0A2Z7BJF0_9LAMI</name>
<sequence>MQIVLGNCGGFGSRLPGVSRGVTLLATGAWLQPESQGDWLFTVGGGRLRLIRSTTGTETPSSACTRKPDEIRTDENSLKSRPKQIPAREAAAWWPTAAAASEESREAAENLELGLGLY</sequence>
<dbReference type="EMBL" id="KV005047">
    <property type="protein sequence ID" value="KZV34502.1"/>
    <property type="molecule type" value="Genomic_DNA"/>
</dbReference>
<keyword evidence="3" id="KW-1185">Reference proteome</keyword>
<dbReference type="AlphaFoldDB" id="A0A2Z7BJF0"/>
<feature type="compositionally biased region" description="Basic and acidic residues" evidence="1">
    <location>
        <begin position="66"/>
        <end position="78"/>
    </location>
</feature>
<reference evidence="2 3" key="1">
    <citation type="journal article" date="2015" name="Proc. Natl. Acad. Sci. U.S.A.">
        <title>The resurrection genome of Boea hygrometrica: A blueprint for survival of dehydration.</title>
        <authorList>
            <person name="Xiao L."/>
            <person name="Yang G."/>
            <person name="Zhang L."/>
            <person name="Yang X."/>
            <person name="Zhao S."/>
            <person name="Ji Z."/>
            <person name="Zhou Q."/>
            <person name="Hu M."/>
            <person name="Wang Y."/>
            <person name="Chen M."/>
            <person name="Xu Y."/>
            <person name="Jin H."/>
            <person name="Xiao X."/>
            <person name="Hu G."/>
            <person name="Bao F."/>
            <person name="Hu Y."/>
            <person name="Wan P."/>
            <person name="Li L."/>
            <person name="Deng X."/>
            <person name="Kuang T."/>
            <person name="Xiang C."/>
            <person name="Zhu J.K."/>
            <person name="Oliver M.J."/>
            <person name="He Y."/>
        </authorList>
    </citation>
    <scope>NUCLEOTIDE SEQUENCE [LARGE SCALE GENOMIC DNA]</scope>
    <source>
        <strain evidence="3">cv. XS01</strain>
    </source>
</reference>
<proteinExistence type="predicted"/>
<protein>
    <submittedName>
        <fullName evidence="2">Uncharacterized protein</fullName>
    </submittedName>
</protein>
<evidence type="ECO:0000313" key="3">
    <source>
        <dbReference type="Proteomes" id="UP000250235"/>
    </source>
</evidence>
<feature type="region of interest" description="Disordered" evidence="1">
    <location>
        <begin position="54"/>
        <end position="90"/>
    </location>
</feature>
<evidence type="ECO:0000313" key="2">
    <source>
        <dbReference type="EMBL" id="KZV34502.1"/>
    </source>
</evidence>